<sequence length="138" mass="15597">MLNLEEIKKILPHREPFLFVDEVLKMDDKRIVAKRTIRAEEYFFKGHFPSEPIMPGVLIVEAIAQTGGVMLLRKYPGAIPLFMGIDRARFRKIVKPGDTLIIEVELLQERGTIVKIAGIAKVQDEIVCEATILAGIKK</sequence>
<keyword evidence="4 8" id="KW-0441">Lipid A biosynthesis</keyword>
<keyword evidence="6 8" id="KW-0456">Lyase</keyword>
<dbReference type="HAMAP" id="MF_00406">
    <property type="entry name" value="FabZ"/>
    <property type="match status" value="1"/>
</dbReference>
<comment type="subcellular location">
    <subcellularLocation>
        <location evidence="1 8">Cytoplasm</location>
    </subcellularLocation>
</comment>
<dbReference type="NCBIfam" id="NF000582">
    <property type="entry name" value="PRK00006.1"/>
    <property type="match status" value="1"/>
</dbReference>
<comment type="catalytic activity">
    <reaction evidence="8">
        <text>a (3R)-hydroxyacyl-[ACP] = a (2E)-enoyl-[ACP] + H2O</text>
        <dbReference type="Rhea" id="RHEA:13097"/>
        <dbReference type="Rhea" id="RHEA-COMP:9925"/>
        <dbReference type="Rhea" id="RHEA-COMP:9945"/>
        <dbReference type="ChEBI" id="CHEBI:15377"/>
        <dbReference type="ChEBI" id="CHEBI:78784"/>
        <dbReference type="ChEBI" id="CHEBI:78827"/>
        <dbReference type="EC" id="4.2.1.59"/>
    </reaction>
</comment>
<evidence type="ECO:0000256" key="4">
    <source>
        <dbReference type="ARBA" id="ARBA00022556"/>
    </source>
</evidence>
<keyword evidence="2 8" id="KW-0963">Cytoplasm</keyword>
<keyword evidence="5 8" id="KW-0443">Lipid metabolism</keyword>
<dbReference type="Gene3D" id="3.10.129.10">
    <property type="entry name" value="Hotdog Thioesterase"/>
    <property type="match status" value="1"/>
</dbReference>
<dbReference type="InterPro" id="IPR029069">
    <property type="entry name" value="HotDog_dom_sf"/>
</dbReference>
<organism evidence="9">
    <name type="scientific">candidate division WOR-3 bacterium</name>
    <dbReference type="NCBI Taxonomy" id="2052148"/>
    <lineage>
        <taxon>Bacteria</taxon>
        <taxon>Bacteria division WOR-3</taxon>
    </lineage>
</organism>
<evidence type="ECO:0000256" key="6">
    <source>
        <dbReference type="ARBA" id="ARBA00023239"/>
    </source>
</evidence>
<dbReference type="FunFam" id="3.10.129.10:FF:000001">
    <property type="entry name" value="3-hydroxyacyl-[acyl-carrier-protein] dehydratase FabZ"/>
    <property type="match status" value="1"/>
</dbReference>
<proteinExistence type="inferred from homology"/>
<dbReference type="GO" id="GO:0016020">
    <property type="term" value="C:membrane"/>
    <property type="evidence" value="ECO:0007669"/>
    <property type="project" value="GOC"/>
</dbReference>
<feature type="active site" evidence="8">
    <location>
        <position position="47"/>
    </location>
</feature>
<dbReference type="NCBIfam" id="TIGR01750">
    <property type="entry name" value="fabZ"/>
    <property type="match status" value="1"/>
</dbReference>
<dbReference type="PANTHER" id="PTHR30272:SF1">
    <property type="entry name" value="3-HYDROXYACYL-[ACYL-CARRIER-PROTEIN] DEHYDRATASE"/>
    <property type="match status" value="1"/>
</dbReference>
<gene>
    <name evidence="8 9" type="primary">fabZ</name>
    <name evidence="9" type="ORF">ENV60_05975</name>
</gene>
<dbReference type="InterPro" id="IPR013114">
    <property type="entry name" value="FabA_FabZ"/>
</dbReference>
<dbReference type="AlphaFoldDB" id="A0A7C4TH00"/>
<dbReference type="GO" id="GO:0019171">
    <property type="term" value="F:(3R)-hydroxyacyl-[acyl-carrier-protein] dehydratase activity"/>
    <property type="evidence" value="ECO:0007669"/>
    <property type="project" value="UniProtKB-EC"/>
</dbReference>
<evidence type="ECO:0000256" key="2">
    <source>
        <dbReference type="ARBA" id="ARBA00022490"/>
    </source>
</evidence>
<evidence type="ECO:0000256" key="1">
    <source>
        <dbReference type="ARBA" id="ARBA00004496"/>
    </source>
</evidence>
<dbReference type="Pfam" id="PF07977">
    <property type="entry name" value="FabA"/>
    <property type="match status" value="1"/>
</dbReference>
<evidence type="ECO:0000256" key="3">
    <source>
        <dbReference type="ARBA" id="ARBA00022516"/>
    </source>
</evidence>
<accession>A0A7C4TH00</accession>
<name>A0A7C4TH00_UNCW3</name>
<dbReference type="CDD" id="cd01288">
    <property type="entry name" value="FabZ"/>
    <property type="match status" value="1"/>
</dbReference>
<reference evidence="9" key="1">
    <citation type="journal article" date="2020" name="mSystems">
        <title>Genome- and Community-Level Interaction Insights into Carbon Utilization and Element Cycling Functions of Hydrothermarchaeota in Hydrothermal Sediment.</title>
        <authorList>
            <person name="Zhou Z."/>
            <person name="Liu Y."/>
            <person name="Xu W."/>
            <person name="Pan J."/>
            <person name="Luo Z.H."/>
            <person name="Li M."/>
        </authorList>
    </citation>
    <scope>NUCLEOTIDE SEQUENCE [LARGE SCALE GENOMIC DNA]</scope>
    <source>
        <strain evidence="9">SpSt-774</strain>
    </source>
</reference>
<comment type="similarity">
    <text evidence="8">Belongs to the thioester dehydratase family. FabZ subfamily.</text>
</comment>
<dbReference type="GO" id="GO:0006633">
    <property type="term" value="P:fatty acid biosynthetic process"/>
    <property type="evidence" value="ECO:0007669"/>
    <property type="project" value="UniProtKB-UniRule"/>
</dbReference>
<keyword evidence="3 8" id="KW-0444">Lipid biosynthesis</keyword>
<dbReference type="InterPro" id="IPR010084">
    <property type="entry name" value="FabZ"/>
</dbReference>
<dbReference type="EC" id="4.2.1.59" evidence="8"/>
<evidence type="ECO:0000256" key="7">
    <source>
        <dbReference type="ARBA" id="ARBA00025049"/>
    </source>
</evidence>
<comment type="caution">
    <text evidence="9">The sequence shown here is derived from an EMBL/GenBank/DDBJ whole genome shotgun (WGS) entry which is preliminary data.</text>
</comment>
<dbReference type="EMBL" id="DTGZ01000107">
    <property type="protein sequence ID" value="HGV97825.1"/>
    <property type="molecule type" value="Genomic_DNA"/>
</dbReference>
<evidence type="ECO:0000313" key="9">
    <source>
        <dbReference type="EMBL" id="HGV97825.1"/>
    </source>
</evidence>
<dbReference type="PANTHER" id="PTHR30272">
    <property type="entry name" value="3-HYDROXYACYL-[ACYL-CARRIER-PROTEIN] DEHYDRATASE"/>
    <property type="match status" value="1"/>
</dbReference>
<evidence type="ECO:0000256" key="5">
    <source>
        <dbReference type="ARBA" id="ARBA00023098"/>
    </source>
</evidence>
<dbReference type="GO" id="GO:0009245">
    <property type="term" value="P:lipid A biosynthetic process"/>
    <property type="evidence" value="ECO:0007669"/>
    <property type="project" value="UniProtKB-UniRule"/>
</dbReference>
<evidence type="ECO:0000256" key="8">
    <source>
        <dbReference type="HAMAP-Rule" id="MF_00406"/>
    </source>
</evidence>
<comment type="function">
    <text evidence="7 8">Involved in unsaturated fatty acids biosynthesis. Catalyzes the dehydration of short chain beta-hydroxyacyl-ACPs and long chain saturated and unsaturated beta-hydroxyacyl-ACPs.</text>
</comment>
<dbReference type="SUPFAM" id="SSF54637">
    <property type="entry name" value="Thioesterase/thiol ester dehydrase-isomerase"/>
    <property type="match status" value="1"/>
</dbReference>
<protein>
    <recommendedName>
        <fullName evidence="8">3-hydroxyacyl-[acyl-carrier-protein] dehydratase FabZ</fullName>
        <ecNumber evidence="8">4.2.1.59</ecNumber>
    </recommendedName>
    <alternativeName>
        <fullName evidence="8">(3R)-hydroxymyristoyl-[acyl-carrier-protein] dehydratase</fullName>
        <shortName evidence="8">(3R)-hydroxymyristoyl-ACP dehydrase</shortName>
    </alternativeName>
    <alternativeName>
        <fullName evidence="8">Beta-hydroxyacyl-ACP dehydratase</fullName>
    </alternativeName>
</protein>
<dbReference type="GO" id="GO:0005737">
    <property type="term" value="C:cytoplasm"/>
    <property type="evidence" value="ECO:0007669"/>
    <property type="project" value="UniProtKB-SubCell"/>
</dbReference>